<dbReference type="EMBL" id="QXFT01000696">
    <property type="protein sequence ID" value="KAE9337679.1"/>
    <property type="molecule type" value="Genomic_DNA"/>
</dbReference>
<dbReference type="EMBL" id="QXFU01000671">
    <property type="protein sequence ID" value="KAE9025037.1"/>
    <property type="molecule type" value="Genomic_DNA"/>
</dbReference>
<protein>
    <submittedName>
        <fullName evidence="1">Uncharacterized protein</fullName>
    </submittedName>
</protein>
<dbReference type="Proteomes" id="UP000434957">
    <property type="component" value="Unassembled WGS sequence"/>
</dbReference>
<gene>
    <name evidence="2" type="ORF">PR001_g11156</name>
    <name evidence="1" type="ORF">PR002_g11298</name>
    <name evidence="3" type="ORF">PR003_g11893</name>
</gene>
<reference evidence="4 6" key="1">
    <citation type="submission" date="2018-09" db="EMBL/GenBank/DDBJ databases">
        <title>Genomic investigation of the strawberry pathogen Phytophthora fragariae indicates pathogenicity is determined by transcriptional variation in three key races.</title>
        <authorList>
            <person name="Adams T.M."/>
            <person name="Armitage A.D."/>
            <person name="Sobczyk M.K."/>
            <person name="Bates H.J."/>
            <person name="Dunwell J.M."/>
            <person name="Nellist C.F."/>
            <person name="Harrison R.J."/>
        </authorList>
    </citation>
    <scope>NUCLEOTIDE SEQUENCE [LARGE SCALE GENOMIC DNA]</scope>
    <source>
        <strain evidence="2 4">SCRP249</strain>
        <strain evidence="1 6">SCRP324</strain>
        <strain evidence="3 5">SCRP333</strain>
    </source>
</reference>
<dbReference type="EMBL" id="QXFV01000678">
    <property type="protein sequence ID" value="KAE9030834.1"/>
    <property type="molecule type" value="Genomic_DNA"/>
</dbReference>
<dbReference type="Proteomes" id="UP000435112">
    <property type="component" value="Unassembled WGS sequence"/>
</dbReference>
<evidence type="ECO:0000313" key="3">
    <source>
        <dbReference type="EMBL" id="KAE9337679.1"/>
    </source>
</evidence>
<evidence type="ECO:0000313" key="1">
    <source>
        <dbReference type="EMBL" id="KAE9025037.1"/>
    </source>
</evidence>
<name>A0A6A3M3N0_9STRA</name>
<sequence length="66" mass="6838">MSVGCLIAARALSSLDSGLLACLRVVLRPTVRLRICGMGLSGTVGCGGFDDRYQQRNGGGKGGLPW</sequence>
<proteinExistence type="predicted"/>
<evidence type="ECO:0000313" key="6">
    <source>
        <dbReference type="Proteomes" id="UP000435112"/>
    </source>
</evidence>
<organism evidence="1 6">
    <name type="scientific">Phytophthora rubi</name>
    <dbReference type="NCBI Taxonomy" id="129364"/>
    <lineage>
        <taxon>Eukaryota</taxon>
        <taxon>Sar</taxon>
        <taxon>Stramenopiles</taxon>
        <taxon>Oomycota</taxon>
        <taxon>Peronosporomycetes</taxon>
        <taxon>Peronosporales</taxon>
        <taxon>Peronosporaceae</taxon>
        <taxon>Phytophthora</taxon>
    </lineage>
</organism>
<dbReference type="Proteomes" id="UP000429607">
    <property type="component" value="Unassembled WGS sequence"/>
</dbReference>
<dbReference type="AlphaFoldDB" id="A0A6A3M3N0"/>
<evidence type="ECO:0000313" key="4">
    <source>
        <dbReference type="Proteomes" id="UP000429607"/>
    </source>
</evidence>
<evidence type="ECO:0000313" key="5">
    <source>
        <dbReference type="Proteomes" id="UP000434957"/>
    </source>
</evidence>
<comment type="caution">
    <text evidence="1">The sequence shown here is derived from an EMBL/GenBank/DDBJ whole genome shotgun (WGS) entry which is preliminary data.</text>
</comment>
<keyword evidence="5" id="KW-1185">Reference proteome</keyword>
<evidence type="ECO:0000313" key="2">
    <source>
        <dbReference type="EMBL" id="KAE9030834.1"/>
    </source>
</evidence>
<accession>A0A6A3M3N0</accession>